<dbReference type="PANTHER" id="PTHR11985:SF35">
    <property type="entry name" value="ANAEROBIC GLYCEROL-3-PHOSPHATE DEHYDROGENASE SUBUNIT A"/>
    <property type="match status" value="1"/>
</dbReference>
<dbReference type="Gene3D" id="1.10.8.870">
    <property type="entry name" value="Alpha-glycerophosphate oxidase, cap domain"/>
    <property type="match status" value="1"/>
</dbReference>
<name>A0ABN9MX29_9MYCO</name>
<evidence type="ECO:0000256" key="2">
    <source>
        <dbReference type="ARBA" id="ARBA00007330"/>
    </source>
</evidence>
<reference evidence="9 10" key="1">
    <citation type="submission" date="2023-08" db="EMBL/GenBank/DDBJ databases">
        <authorList>
            <person name="Folkvardsen B D."/>
            <person name="Norman A."/>
        </authorList>
    </citation>
    <scope>NUCLEOTIDE SEQUENCE [LARGE SCALE GENOMIC DNA]</scope>
    <source>
        <strain evidence="9 10">Mu0083</strain>
    </source>
</reference>
<dbReference type="InterPro" id="IPR006076">
    <property type="entry name" value="FAD-dep_OxRdtase"/>
</dbReference>
<dbReference type="PRINTS" id="PR01001">
    <property type="entry name" value="FADG3PDH"/>
</dbReference>
<keyword evidence="3" id="KW-0285">Flavoprotein</keyword>
<feature type="domain" description="Alpha-glycerophosphate oxidase C-terminal" evidence="8">
    <location>
        <begin position="406"/>
        <end position="498"/>
    </location>
</feature>
<organism evidence="9 10">
    <name type="scientific">[Mycobacterium] kokjensenii</name>
    <dbReference type="NCBI Taxonomy" id="3064287"/>
    <lineage>
        <taxon>Bacteria</taxon>
        <taxon>Bacillati</taxon>
        <taxon>Actinomycetota</taxon>
        <taxon>Actinomycetes</taxon>
        <taxon>Mycobacteriales</taxon>
        <taxon>Mycobacteriaceae</taxon>
        <taxon>Mycolicibacter</taxon>
    </lineage>
</organism>
<dbReference type="PROSITE" id="PS00978">
    <property type="entry name" value="FAD_G3PDH_2"/>
    <property type="match status" value="1"/>
</dbReference>
<evidence type="ECO:0000313" key="9">
    <source>
        <dbReference type="EMBL" id="CAJ1496669.1"/>
    </source>
</evidence>
<comment type="similarity">
    <text evidence="2">Belongs to the FAD-dependent glycerol-3-phosphate dehydrogenase family.</text>
</comment>
<keyword evidence="4" id="KW-0319">Glycerol metabolism</keyword>
<evidence type="ECO:0000256" key="6">
    <source>
        <dbReference type="ARBA" id="ARBA00023002"/>
    </source>
</evidence>
<keyword evidence="10" id="KW-1185">Reference proteome</keyword>
<gene>
    <name evidence="9" type="ORF">MU0083_001477</name>
</gene>
<dbReference type="EMBL" id="OY726394">
    <property type="protein sequence ID" value="CAJ1496669.1"/>
    <property type="molecule type" value="Genomic_DNA"/>
</dbReference>
<comment type="cofactor">
    <cofactor evidence="1">
        <name>FAD</name>
        <dbReference type="ChEBI" id="CHEBI:57692"/>
    </cofactor>
</comment>
<proteinExistence type="inferred from homology"/>
<sequence length="517" mass="54253">MIPDFAALNAARRTAELTALADGGTVDVVVIGAGITGTGIALDAATRGLRVVCVDKHDLAFGTSRWSSKLVHGGLRYLATGNVGIARRSAIERGILMSRNAPHLVRAMPQLVPLLASMRTRDRALVRAGFLAGDGLRRLAGTSPEVLPRSRRISAERAAQLAPTVRRDGLDGGLLAYDGQLIDDARLVTAVARTAAQHGATVLTYVAASQATGDGVRLTDRFSGASFDVAARTVINATGVWAADIDPGLRLRPSRGTHLVFDAAAFGNPTAALTVPIPGELNRFVFAMPEQLGRVYLGLTDEEAPGPIPDVPRPTDAEISFLLDTVNTALDTALWMTDVRGAYAGLRPLIDTGEGRTADVSRNHAVVESGSGVFSVIGGKLTEYRHMAEDVLDRAVRARGLAASSCRTRDLPLIGAPGNPGAQGPAAELPASLVARYGAEAANVLAAGTCRRPGDPVADGIDVLRAEFEYAVSHEGALTVADIVDRRTRIGLVDSDRDRVLAVAREFAPMPDQPAGD</sequence>
<evidence type="ECO:0000259" key="8">
    <source>
        <dbReference type="Pfam" id="PF16901"/>
    </source>
</evidence>
<dbReference type="GO" id="GO:0016491">
    <property type="term" value="F:oxidoreductase activity"/>
    <property type="evidence" value="ECO:0007669"/>
    <property type="project" value="UniProtKB-KW"/>
</dbReference>
<dbReference type="EC" id="1.-.-.-" evidence="9"/>
<dbReference type="PANTHER" id="PTHR11985">
    <property type="entry name" value="GLYCEROL-3-PHOSPHATE DEHYDROGENASE"/>
    <property type="match status" value="1"/>
</dbReference>
<feature type="domain" description="FAD dependent oxidoreductase" evidence="7">
    <location>
        <begin position="27"/>
        <end position="382"/>
    </location>
</feature>
<dbReference type="Proteomes" id="UP001190336">
    <property type="component" value="Chromosome"/>
</dbReference>
<evidence type="ECO:0000259" key="7">
    <source>
        <dbReference type="Pfam" id="PF01266"/>
    </source>
</evidence>
<dbReference type="Pfam" id="PF01266">
    <property type="entry name" value="DAO"/>
    <property type="match status" value="1"/>
</dbReference>
<evidence type="ECO:0000256" key="1">
    <source>
        <dbReference type="ARBA" id="ARBA00001974"/>
    </source>
</evidence>
<dbReference type="RefSeq" id="WP_308476460.1">
    <property type="nucleotide sequence ID" value="NZ_OY726394.1"/>
</dbReference>
<protein>
    <submittedName>
        <fullName evidence="9">Glycerol-3-phosphate dehydrogenase/oxidase</fullName>
        <ecNumber evidence="9">1.-.-.-</ecNumber>
    </submittedName>
</protein>
<dbReference type="Gene3D" id="3.50.50.60">
    <property type="entry name" value="FAD/NAD(P)-binding domain"/>
    <property type="match status" value="1"/>
</dbReference>
<keyword evidence="6 9" id="KW-0560">Oxidoreductase</keyword>
<dbReference type="InterPro" id="IPR031656">
    <property type="entry name" value="DAO_C"/>
</dbReference>
<evidence type="ECO:0000313" key="10">
    <source>
        <dbReference type="Proteomes" id="UP001190336"/>
    </source>
</evidence>
<dbReference type="SUPFAM" id="SSF51905">
    <property type="entry name" value="FAD/NAD(P)-binding domain"/>
    <property type="match status" value="1"/>
</dbReference>
<accession>A0ABN9MX29</accession>
<dbReference type="InterPro" id="IPR036188">
    <property type="entry name" value="FAD/NAD-bd_sf"/>
</dbReference>
<dbReference type="Pfam" id="PF16901">
    <property type="entry name" value="DAO_C"/>
    <property type="match status" value="1"/>
</dbReference>
<evidence type="ECO:0000256" key="4">
    <source>
        <dbReference type="ARBA" id="ARBA00022798"/>
    </source>
</evidence>
<evidence type="ECO:0000256" key="5">
    <source>
        <dbReference type="ARBA" id="ARBA00022827"/>
    </source>
</evidence>
<evidence type="ECO:0000256" key="3">
    <source>
        <dbReference type="ARBA" id="ARBA00022630"/>
    </source>
</evidence>
<dbReference type="InterPro" id="IPR038299">
    <property type="entry name" value="DAO_C_sf"/>
</dbReference>
<keyword evidence="5" id="KW-0274">FAD</keyword>
<dbReference type="InterPro" id="IPR000447">
    <property type="entry name" value="G3P_DH_FAD-dep"/>
</dbReference>
<dbReference type="Gene3D" id="3.30.9.10">
    <property type="entry name" value="D-Amino Acid Oxidase, subunit A, domain 2"/>
    <property type="match status" value="1"/>
</dbReference>